<protein>
    <submittedName>
        <fullName evidence="2">DUF3343 domain-containing protein</fullName>
    </submittedName>
</protein>
<dbReference type="Proteomes" id="UP000516046">
    <property type="component" value="Chromosome"/>
</dbReference>
<dbReference type="KEGG" id="caml:H6X83_03150"/>
<gene>
    <name evidence="2" type="ORF">H6X83_03150</name>
</gene>
<accession>A0A7G9WIZ8</accession>
<evidence type="ECO:0000313" key="3">
    <source>
        <dbReference type="Proteomes" id="UP000516046"/>
    </source>
</evidence>
<keyword evidence="3" id="KW-1185">Reference proteome</keyword>
<evidence type="ECO:0000313" key="2">
    <source>
        <dbReference type="EMBL" id="QNO18660.1"/>
    </source>
</evidence>
<evidence type="ECO:0000259" key="1">
    <source>
        <dbReference type="Pfam" id="PF11823"/>
    </source>
</evidence>
<organism evidence="2 3">
    <name type="scientific">Caproicibacterium amylolyticum</name>
    <dbReference type="NCBI Taxonomy" id="2766537"/>
    <lineage>
        <taxon>Bacteria</taxon>
        <taxon>Bacillati</taxon>
        <taxon>Bacillota</taxon>
        <taxon>Clostridia</taxon>
        <taxon>Eubacteriales</taxon>
        <taxon>Oscillospiraceae</taxon>
        <taxon>Caproicibacterium</taxon>
    </lineage>
</organism>
<name>A0A7G9WIZ8_9FIRM</name>
<dbReference type="InterPro" id="IPR021778">
    <property type="entry name" value="Se/S_carrier-like"/>
</dbReference>
<dbReference type="RefSeq" id="WP_212507726.1">
    <property type="nucleotide sequence ID" value="NZ_CP060696.1"/>
</dbReference>
<reference evidence="2 3" key="1">
    <citation type="submission" date="2020-08" db="EMBL/GenBank/DDBJ databases">
        <authorList>
            <person name="Ren C."/>
            <person name="Gu Y."/>
            <person name="Xu Y."/>
        </authorList>
    </citation>
    <scope>NUCLEOTIDE SEQUENCE [LARGE SCALE GENOMIC DNA]</scope>
    <source>
        <strain evidence="2 3">LBM18003</strain>
    </source>
</reference>
<feature type="domain" description="Putative Se/S carrier protein-like" evidence="1">
    <location>
        <begin position="8"/>
        <end position="74"/>
    </location>
</feature>
<dbReference type="Pfam" id="PF11823">
    <property type="entry name" value="Se_S_carrier"/>
    <property type="match status" value="1"/>
</dbReference>
<dbReference type="AlphaFoldDB" id="A0A7G9WIZ8"/>
<dbReference type="EMBL" id="CP060696">
    <property type="protein sequence ID" value="QNO18660.1"/>
    <property type="molecule type" value="Genomic_DNA"/>
</dbReference>
<proteinExistence type="predicted"/>
<sequence>MRQRTDRFIVVFATTTDAMHMEQVCRAQGTPGRLVPIPQQLSAGCGLCWRADIADRGQVEQTMRENACNCEAVHVLKL</sequence>